<comment type="function">
    <text evidence="2">Antitoxin component of a type II toxin-antitoxin (TA) system.</text>
</comment>
<accession>A0AAP2AIU5</accession>
<gene>
    <name evidence="3" type="ORF">I7V27_22740</name>
</gene>
<dbReference type="Gene3D" id="3.40.1620.10">
    <property type="entry name" value="YefM-like domain"/>
    <property type="match status" value="1"/>
</dbReference>
<dbReference type="Gene3D" id="6.10.250.330">
    <property type="match status" value="1"/>
</dbReference>
<dbReference type="NCBIfam" id="TIGR01552">
    <property type="entry name" value="phd_fam"/>
    <property type="match status" value="1"/>
</dbReference>
<name>A0AAP2AIU5_LELAM</name>
<comment type="similarity">
    <text evidence="1 2">Belongs to the phD/YefM antitoxin family.</text>
</comment>
<dbReference type="Proteomes" id="UP000653275">
    <property type="component" value="Unassembled WGS sequence"/>
</dbReference>
<evidence type="ECO:0000256" key="2">
    <source>
        <dbReference type="RuleBase" id="RU362080"/>
    </source>
</evidence>
<reference evidence="3" key="1">
    <citation type="submission" date="2020-12" db="EMBL/GenBank/DDBJ databases">
        <title>Draft genome sequence of Enterobacter spp., Lelliottia spp. and Serratia spp. isolated from drinking water reservoirs and lakes.</title>
        <authorList>
            <person name="Reitter C."/>
            <person name="Neuhaus K."/>
            <person name="Huegler M."/>
        </authorList>
    </citation>
    <scope>NUCLEOTIDE SEQUENCE</scope>
    <source>
        <strain evidence="3">TZW15</strain>
    </source>
</reference>
<protein>
    <recommendedName>
        <fullName evidence="2">Antitoxin</fullName>
    </recommendedName>
</protein>
<evidence type="ECO:0000313" key="3">
    <source>
        <dbReference type="EMBL" id="MBL5937237.1"/>
    </source>
</evidence>
<dbReference type="EMBL" id="JAENMS010000026">
    <property type="protein sequence ID" value="MBL5937237.1"/>
    <property type="molecule type" value="Genomic_DNA"/>
</dbReference>
<sequence length="80" mass="8672">MHTINATTARKEIFSLIDEVNDSADAVVITKGDSEAVLMGADEYRSIMETLHIFSTPANAAHIEASLAAFERGDFDTVEV</sequence>
<dbReference type="PANTHER" id="PTHR33713">
    <property type="entry name" value="ANTITOXIN YAFN-RELATED"/>
    <property type="match status" value="1"/>
</dbReference>
<organism evidence="3 4">
    <name type="scientific">Lelliottia amnigena</name>
    <name type="common">Enterobacter amnigenus</name>
    <dbReference type="NCBI Taxonomy" id="61646"/>
    <lineage>
        <taxon>Bacteria</taxon>
        <taxon>Pseudomonadati</taxon>
        <taxon>Pseudomonadota</taxon>
        <taxon>Gammaproteobacteria</taxon>
        <taxon>Enterobacterales</taxon>
        <taxon>Enterobacteriaceae</taxon>
        <taxon>Lelliottia</taxon>
    </lineage>
</organism>
<comment type="caution">
    <text evidence="3">The sequence shown here is derived from an EMBL/GenBank/DDBJ whole genome shotgun (WGS) entry which is preliminary data.</text>
</comment>
<dbReference type="SUPFAM" id="SSF143120">
    <property type="entry name" value="YefM-like"/>
    <property type="match status" value="1"/>
</dbReference>
<dbReference type="AlphaFoldDB" id="A0AAP2AIU5"/>
<dbReference type="RefSeq" id="WP_202666619.1">
    <property type="nucleotide sequence ID" value="NZ_JAENMR010000025.1"/>
</dbReference>
<dbReference type="Pfam" id="PF02604">
    <property type="entry name" value="PhdYeFM_antitox"/>
    <property type="match status" value="1"/>
</dbReference>
<proteinExistence type="inferred from homology"/>
<dbReference type="PANTHER" id="PTHR33713:SF6">
    <property type="entry name" value="ANTITOXIN YEFM"/>
    <property type="match status" value="1"/>
</dbReference>
<evidence type="ECO:0000256" key="1">
    <source>
        <dbReference type="ARBA" id="ARBA00009981"/>
    </source>
</evidence>
<evidence type="ECO:0000313" key="4">
    <source>
        <dbReference type="Proteomes" id="UP000653275"/>
    </source>
</evidence>
<dbReference type="InterPro" id="IPR006442">
    <property type="entry name" value="Antitoxin_Phd/YefM"/>
</dbReference>
<dbReference type="InterPro" id="IPR051405">
    <property type="entry name" value="phD/YefM_antitoxin"/>
</dbReference>
<dbReference type="InterPro" id="IPR036165">
    <property type="entry name" value="YefM-like_sf"/>
</dbReference>